<feature type="compositionally biased region" description="Polar residues" evidence="1">
    <location>
        <begin position="161"/>
        <end position="180"/>
    </location>
</feature>
<feature type="region of interest" description="Disordered" evidence="1">
    <location>
        <begin position="161"/>
        <end position="189"/>
    </location>
</feature>
<reference evidence="4" key="2">
    <citation type="submission" date="2019-06" db="EMBL/GenBank/DDBJ databases">
        <title>Co-occurence of chitin degradation, pigmentation and bioactivity in marine Pseudoalteromonas.</title>
        <authorList>
            <person name="Sonnenschein E.C."/>
            <person name="Bech P.K."/>
        </authorList>
    </citation>
    <scope>NUCLEOTIDE SEQUENCE [LARGE SCALE GENOMIC DNA]</scope>
    <source>
        <strain evidence="4">S1189</strain>
    </source>
</reference>
<keyword evidence="2" id="KW-0472">Membrane</keyword>
<evidence type="ECO:0000256" key="2">
    <source>
        <dbReference type="SAM" id="Phobius"/>
    </source>
</evidence>
<feature type="transmembrane region" description="Helical" evidence="2">
    <location>
        <begin position="96"/>
        <end position="117"/>
    </location>
</feature>
<dbReference type="Proteomes" id="UP000307362">
    <property type="component" value="Unassembled WGS sequence"/>
</dbReference>
<feature type="transmembrane region" description="Helical" evidence="2">
    <location>
        <begin position="69"/>
        <end position="90"/>
    </location>
</feature>
<gene>
    <name evidence="3" type="ORF">CWB73_02235</name>
</gene>
<evidence type="ECO:0000313" key="4">
    <source>
        <dbReference type="Proteomes" id="UP000307362"/>
    </source>
</evidence>
<dbReference type="EMBL" id="PNCM01000007">
    <property type="protein sequence ID" value="TMP83311.1"/>
    <property type="molecule type" value="Genomic_DNA"/>
</dbReference>
<dbReference type="AlphaFoldDB" id="A0A5S3YYY9"/>
<feature type="transmembrane region" description="Helical" evidence="2">
    <location>
        <begin position="35"/>
        <end position="57"/>
    </location>
</feature>
<evidence type="ECO:0000256" key="1">
    <source>
        <dbReference type="SAM" id="MobiDB-lite"/>
    </source>
</evidence>
<dbReference type="RefSeq" id="WP_138566244.1">
    <property type="nucleotide sequence ID" value="NZ_PNCM01000007.1"/>
</dbReference>
<sequence length="189" mass="21275">MIIIISLLIALLIWALGLRFWGSGLLPHTLTIRELIITVLCSISPIILDCLIGSWFTKATFVEIFTDSFSSGQVFLYTSAYLAAFFIFYIKDNSKPPGFILSIVLFAGIAGALLYTFEYSTNVLNLKSYAPSEIINLIELLIVFFVFIAWYWSTLPNNKKTTSGANESEQQQNDLENKYNNLKADHNHG</sequence>
<protein>
    <submittedName>
        <fullName evidence="3">Uncharacterized protein</fullName>
    </submittedName>
</protein>
<name>A0A5S3YYY9_9GAMM</name>
<dbReference type="OrthoDB" id="9798842at2"/>
<proteinExistence type="predicted"/>
<evidence type="ECO:0000313" key="3">
    <source>
        <dbReference type="EMBL" id="TMP83311.1"/>
    </source>
</evidence>
<feature type="transmembrane region" description="Helical" evidence="2">
    <location>
        <begin position="129"/>
        <end position="152"/>
    </location>
</feature>
<organism evidence="3 4">
    <name type="scientific">Pseudoalteromonas phenolica</name>
    <dbReference type="NCBI Taxonomy" id="161398"/>
    <lineage>
        <taxon>Bacteria</taxon>
        <taxon>Pseudomonadati</taxon>
        <taxon>Pseudomonadota</taxon>
        <taxon>Gammaproteobacteria</taxon>
        <taxon>Alteromonadales</taxon>
        <taxon>Pseudoalteromonadaceae</taxon>
        <taxon>Pseudoalteromonas</taxon>
    </lineage>
</organism>
<comment type="caution">
    <text evidence="3">The sequence shown here is derived from an EMBL/GenBank/DDBJ whole genome shotgun (WGS) entry which is preliminary data.</text>
</comment>
<keyword evidence="2" id="KW-1133">Transmembrane helix</keyword>
<reference evidence="3 4" key="1">
    <citation type="submission" date="2017-12" db="EMBL/GenBank/DDBJ databases">
        <authorList>
            <person name="Paulsen S."/>
            <person name="Gram L.K."/>
        </authorList>
    </citation>
    <scope>NUCLEOTIDE SEQUENCE [LARGE SCALE GENOMIC DNA]</scope>
    <source>
        <strain evidence="3 4">S1189</strain>
    </source>
</reference>
<keyword evidence="2" id="KW-0812">Transmembrane</keyword>
<accession>A0A5S3YYY9</accession>